<gene>
    <name evidence="13" type="ORF">ACFSX4_10370</name>
</gene>
<dbReference type="PROSITE" id="PS51191">
    <property type="entry name" value="FEMABX"/>
    <property type="match status" value="1"/>
</dbReference>
<dbReference type="SUPFAM" id="SSF55729">
    <property type="entry name" value="Acyl-CoA N-acyltransferases (Nat)"/>
    <property type="match status" value="2"/>
</dbReference>
<dbReference type="Pfam" id="PF02388">
    <property type="entry name" value="FemAB"/>
    <property type="match status" value="1"/>
</dbReference>
<feature type="region of interest" description="Disordered" evidence="12">
    <location>
        <begin position="257"/>
        <end position="279"/>
    </location>
</feature>
<evidence type="ECO:0000313" key="13">
    <source>
        <dbReference type="EMBL" id="MFD2830865.1"/>
    </source>
</evidence>
<protein>
    <recommendedName>
        <fullName evidence="9">Lipid II:glycine glycyltransferase</fullName>
        <ecNumber evidence="8">2.3.2.16</ecNumber>
    </recommendedName>
    <alternativeName>
        <fullName evidence="10">Factor essential for expression of methicillin resistance X</fullName>
    </alternativeName>
</protein>
<dbReference type="InterPro" id="IPR016181">
    <property type="entry name" value="Acyl_CoA_acyltransferase"/>
</dbReference>
<comment type="caution">
    <text evidence="13">The sequence shown here is derived from an EMBL/GenBank/DDBJ whole genome shotgun (WGS) entry which is preliminary data.</text>
</comment>
<evidence type="ECO:0000313" key="14">
    <source>
        <dbReference type="Proteomes" id="UP001597519"/>
    </source>
</evidence>
<dbReference type="EMBL" id="JBHUOQ010000004">
    <property type="protein sequence ID" value="MFD2830865.1"/>
    <property type="molecule type" value="Genomic_DNA"/>
</dbReference>
<name>A0ABW5WWT8_9STAP</name>
<dbReference type="RefSeq" id="WP_377774301.1">
    <property type="nucleotide sequence ID" value="NZ_JBHUOQ010000004.1"/>
</dbReference>
<dbReference type="Gene3D" id="1.20.58.90">
    <property type="match status" value="1"/>
</dbReference>
<comment type="subcellular location">
    <subcellularLocation>
        <location evidence="1">Cytoplasm</location>
    </subcellularLocation>
</comment>
<evidence type="ECO:0000256" key="9">
    <source>
        <dbReference type="ARBA" id="ARBA00040679"/>
    </source>
</evidence>
<evidence type="ECO:0000256" key="10">
    <source>
        <dbReference type="ARBA" id="ARBA00042933"/>
    </source>
</evidence>
<accession>A0ABW5WWT8</accession>
<sequence length="420" mass="48791">MYKQLHLTDEEHNEFVENHPNGDLLQLTDWAESKKLTHWYYRRFAVGDDDGNIKGAAVLLFKKLPKVNFTLCYISRGFVCDYHDELLVQKMLDEAVETARKEKSYTIKIDPDLPLEKHRETIEYLKRLGFKHRGLLDGMSKENIQPRQTMVTEIDKTDDELLKSFERNNRTKVRNAVRRGTEVVKSSMDNLPVFVDLMKETGERDGFLTRDITYFESMYKHLNPNGHMELFLVKLVPERVESSINEDLEKLDKEISKADKKKESAKKENQMKDLSKRRQKLEKQLAEASEIKDKHPDGLVLSGALYAQSGHKSYYLYGASSNEYRDFLPNHNMQFEMMKYARENGAKTYDFGGVSVNPDKDSAHFGLWQFKKVWGTEVSEKIGEFDYVLNRPVYTLAEVGVPAVQKGKVKLNQLLKGKRK</sequence>
<dbReference type="InterPro" id="IPR003447">
    <property type="entry name" value="FEMABX"/>
</dbReference>
<comment type="catalytic activity">
    <reaction evidence="11">
        <text>beta-D-GlcNAc-(1-&gt;4)-Mur2Ac(oyl-L-Ala-D-isoglutaminyl-L-Lys-D-Ala-D-Ala)-di-trans,octa-cis-undecaprenyl diphosphate + glycyl-tRNA(Gly) = beta-D-GlcNAc-(1-&gt;4)-Mur2Ac(oyl-L-Ala-D-isoglutaminyl-L-Lys-(N(6)-Gly)-D-Ala-D-Ala)-di-trans,octa-cis-undecaprenyl diphosphate + tRNA(Gly) + H(+)</text>
        <dbReference type="Rhea" id="RHEA:30435"/>
        <dbReference type="Rhea" id="RHEA-COMP:9664"/>
        <dbReference type="Rhea" id="RHEA-COMP:9683"/>
        <dbReference type="ChEBI" id="CHEBI:15378"/>
        <dbReference type="ChEBI" id="CHEBI:62233"/>
        <dbReference type="ChEBI" id="CHEBI:62234"/>
        <dbReference type="ChEBI" id="CHEBI:78442"/>
        <dbReference type="ChEBI" id="CHEBI:78522"/>
        <dbReference type="EC" id="2.3.2.16"/>
    </reaction>
</comment>
<evidence type="ECO:0000256" key="1">
    <source>
        <dbReference type="ARBA" id="ARBA00004496"/>
    </source>
</evidence>
<comment type="similarity">
    <text evidence="2">Belongs to the FemABX family.</text>
</comment>
<reference evidence="14" key="1">
    <citation type="journal article" date="2019" name="Int. J. Syst. Evol. Microbiol.">
        <title>The Global Catalogue of Microorganisms (GCM) 10K type strain sequencing project: providing services to taxonomists for standard genome sequencing and annotation.</title>
        <authorList>
            <consortium name="The Broad Institute Genomics Platform"/>
            <consortium name="The Broad Institute Genome Sequencing Center for Infectious Disease"/>
            <person name="Wu L."/>
            <person name="Ma J."/>
        </authorList>
    </citation>
    <scope>NUCLEOTIDE SEQUENCE [LARGE SCALE GENOMIC DNA]</scope>
    <source>
        <strain evidence="14">KCTC 33575</strain>
    </source>
</reference>
<keyword evidence="6" id="KW-0012">Acyltransferase</keyword>
<dbReference type="Gene3D" id="3.40.630.30">
    <property type="match status" value="2"/>
</dbReference>
<evidence type="ECO:0000256" key="6">
    <source>
        <dbReference type="ARBA" id="ARBA00023315"/>
    </source>
</evidence>
<evidence type="ECO:0000256" key="7">
    <source>
        <dbReference type="ARBA" id="ARBA00023316"/>
    </source>
</evidence>
<evidence type="ECO:0000256" key="12">
    <source>
        <dbReference type="SAM" id="MobiDB-lite"/>
    </source>
</evidence>
<evidence type="ECO:0000256" key="3">
    <source>
        <dbReference type="ARBA" id="ARBA00022679"/>
    </source>
</evidence>
<dbReference type="PANTHER" id="PTHR36174">
    <property type="entry name" value="LIPID II:GLYCINE GLYCYLTRANSFERASE"/>
    <property type="match status" value="1"/>
</dbReference>
<dbReference type="InterPro" id="IPR050644">
    <property type="entry name" value="PG_Glycine_Bridge_Synth"/>
</dbReference>
<evidence type="ECO:0000256" key="8">
    <source>
        <dbReference type="ARBA" id="ARBA00039074"/>
    </source>
</evidence>
<evidence type="ECO:0000256" key="5">
    <source>
        <dbReference type="ARBA" id="ARBA00022984"/>
    </source>
</evidence>
<keyword evidence="7" id="KW-0961">Cell wall biogenesis/degradation</keyword>
<keyword evidence="5" id="KW-0573">Peptidoglycan synthesis</keyword>
<proteinExistence type="inferred from homology"/>
<dbReference type="PANTHER" id="PTHR36174:SF1">
    <property type="entry name" value="LIPID II:GLYCINE GLYCYLTRANSFERASE"/>
    <property type="match status" value="1"/>
</dbReference>
<evidence type="ECO:0000256" key="4">
    <source>
        <dbReference type="ARBA" id="ARBA00022960"/>
    </source>
</evidence>
<organism evidence="13 14">
    <name type="scientific">Corticicoccus populi</name>
    <dbReference type="NCBI Taxonomy" id="1812821"/>
    <lineage>
        <taxon>Bacteria</taxon>
        <taxon>Bacillati</taxon>
        <taxon>Bacillota</taxon>
        <taxon>Bacilli</taxon>
        <taxon>Bacillales</taxon>
        <taxon>Staphylococcaceae</taxon>
        <taxon>Corticicoccus</taxon>
    </lineage>
</organism>
<keyword evidence="4" id="KW-0133">Cell shape</keyword>
<keyword evidence="14" id="KW-1185">Reference proteome</keyword>
<dbReference type="Proteomes" id="UP001597519">
    <property type="component" value="Unassembled WGS sequence"/>
</dbReference>
<evidence type="ECO:0000256" key="2">
    <source>
        <dbReference type="ARBA" id="ARBA00009943"/>
    </source>
</evidence>
<dbReference type="EC" id="2.3.2.16" evidence="8"/>
<keyword evidence="3" id="KW-0808">Transferase</keyword>
<evidence type="ECO:0000256" key="11">
    <source>
        <dbReference type="ARBA" id="ARBA00048654"/>
    </source>
</evidence>